<dbReference type="SUPFAM" id="SSF55186">
    <property type="entry name" value="ThrRS/AlaRS common domain"/>
    <property type="match status" value="1"/>
</dbReference>
<accession>A0A830HHC7</accession>
<dbReference type="GO" id="GO:0005524">
    <property type="term" value="F:ATP binding"/>
    <property type="evidence" value="ECO:0007669"/>
    <property type="project" value="InterPro"/>
</dbReference>
<dbReference type="InterPro" id="IPR018164">
    <property type="entry name" value="Ala-tRNA-synth_IIc_N"/>
</dbReference>
<feature type="compositionally biased region" description="Low complexity" evidence="3">
    <location>
        <begin position="17"/>
        <end position="42"/>
    </location>
</feature>
<dbReference type="Pfam" id="PF01411">
    <property type="entry name" value="tRNA-synt_2c"/>
    <property type="match status" value="1"/>
</dbReference>
<dbReference type="Proteomes" id="UP000660262">
    <property type="component" value="Unassembled WGS sequence"/>
</dbReference>
<dbReference type="Pfam" id="PF07973">
    <property type="entry name" value="tRNA_SAD"/>
    <property type="match status" value="1"/>
</dbReference>
<comment type="similarity">
    <text evidence="2">Belongs to the class-II aminoacyl-tRNA synthetase family. Alax-L subfamily.</text>
</comment>
<dbReference type="GO" id="GO:0004813">
    <property type="term" value="F:alanine-tRNA ligase activity"/>
    <property type="evidence" value="ECO:0007669"/>
    <property type="project" value="InterPro"/>
</dbReference>
<dbReference type="GO" id="GO:0006419">
    <property type="term" value="P:alanyl-tRNA aminoacylation"/>
    <property type="evidence" value="ECO:0007669"/>
    <property type="project" value="InterPro"/>
</dbReference>
<dbReference type="SMART" id="SM00863">
    <property type="entry name" value="tRNA_SAD"/>
    <property type="match status" value="1"/>
</dbReference>
<dbReference type="PANTHER" id="PTHR43462">
    <property type="entry name" value="ALANYL-TRNA EDITING PROTEIN"/>
    <property type="match status" value="1"/>
</dbReference>
<dbReference type="Gene3D" id="2.40.30.130">
    <property type="match status" value="1"/>
</dbReference>
<evidence type="ECO:0000313" key="5">
    <source>
        <dbReference type="EMBL" id="GHP06192.1"/>
    </source>
</evidence>
<evidence type="ECO:0000259" key="4">
    <source>
        <dbReference type="SMART" id="SM00863"/>
    </source>
</evidence>
<comment type="cofactor">
    <cofactor evidence="1">
        <name>Zn(2+)</name>
        <dbReference type="ChEBI" id="CHEBI:29105"/>
    </cofactor>
</comment>
<gene>
    <name evidence="5" type="ORF">PPROV_000493900</name>
</gene>
<dbReference type="InterPro" id="IPR051335">
    <property type="entry name" value="Alanyl-tRNA_Editing_Enzymes"/>
</dbReference>
<dbReference type="EMBL" id="BNJQ01000012">
    <property type="protein sequence ID" value="GHP06192.1"/>
    <property type="molecule type" value="Genomic_DNA"/>
</dbReference>
<feature type="domain" description="Threonyl/alanyl tRNA synthetase SAD" evidence="4">
    <location>
        <begin position="256"/>
        <end position="297"/>
    </location>
</feature>
<protein>
    <recommendedName>
        <fullName evidence="4">Threonyl/alanyl tRNA synthetase SAD domain-containing protein</fullName>
    </recommendedName>
</protein>
<evidence type="ECO:0000256" key="3">
    <source>
        <dbReference type="SAM" id="MobiDB-lite"/>
    </source>
</evidence>
<dbReference type="InterPro" id="IPR009000">
    <property type="entry name" value="Transl_B-barrel_sf"/>
</dbReference>
<evidence type="ECO:0000256" key="1">
    <source>
        <dbReference type="ARBA" id="ARBA00001947"/>
    </source>
</evidence>
<dbReference type="InterPro" id="IPR018163">
    <property type="entry name" value="Thr/Ala-tRNA-synth_IIc_edit"/>
</dbReference>
<reference evidence="5" key="1">
    <citation type="submission" date="2020-10" db="EMBL/GenBank/DDBJ databases">
        <title>Unveiling of a novel bifunctional photoreceptor, Dualchrome1, isolated from a cosmopolitan green alga.</title>
        <authorList>
            <person name="Suzuki S."/>
            <person name="Kawachi M."/>
        </authorList>
    </citation>
    <scope>NUCLEOTIDE SEQUENCE</scope>
    <source>
        <strain evidence="5">NIES 2893</strain>
    </source>
</reference>
<name>A0A830HHC7_9CHLO</name>
<comment type="caution">
    <text evidence="5">The sequence shown here is derived from an EMBL/GenBank/DDBJ whole genome shotgun (WGS) entry which is preliminary data.</text>
</comment>
<keyword evidence="6" id="KW-1185">Reference proteome</keyword>
<dbReference type="PANTHER" id="PTHR43462:SF2">
    <property type="entry name" value="THREONYL AND ALANYL TRNA SYNTHETASE SECOND ADDITIONAL DOMAIN-CONTAINING PROTEIN"/>
    <property type="match status" value="1"/>
</dbReference>
<evidence type="ECO:0000313" key="6">
    <source>
        <dbReference type="Proteomes" id="UP000660262"/>
    </source>
</evidence>
<dbReference type="Gene3D" id="3.30.980.10">
    <property type="entry name" value="Threonyl-trna Synthetase, Chain A, domain 2"/>
    <property type="match status" value="1"/>
</dbReference>
<evidence type="ECO:0000256" key="2">
    <source>
        <dbReference type="ARBA" id="ARBA00008429"/>
    </source>
</evidence>
<organism evidence="5 6">
    <name type="scientific">Pycnococcus provasolii</name>
    <dbReference type="NCBI Taxonomy" id="41880"/>
    <lineage>
        <taxon>Eukaryota</taxon>
        <taxon>Viridiplantae</taxon>
        <taxon>Chlorophyta</taxon>
        <taxon>Pseudoscourfieldiophyceae</taxon>
        <taxon>Pseudoscourfieldiales</taxon>
        <taxon>Pycnococcaceae</taxon>
        <taxon>Pycnococcus</taxon>
    </lineage>
</organism>
<dbReference type="SUPFAM" id="SSF50447">
    <property type="entry name" value="Translation proteins"/>
    <property type="match status" value="1"/>
</dbReference>
<proteinExistence type="inferred from homology"/>
<dbReference type="OrthoDB" id="288942at2759"/>
<feature type="region of interest" description="Disordered" evidence="3">
    <location>
        <begin position="1"/>
        <end position="44"/>
    </location>
</feature>
<dbReference type="InterPro" id="IPR012947">
    <property type="entry name" value="tRNA_SAD"/>
</dbReference>
<dbReference type="AlphaFoldDB" id="A0A830HHC7"/>
<sequence length="303" mass="31991">MASSHAPAKDGACRGVAAHSSRQHQSSSANTPSVSSPSRSTSGLECRVGTSLLYLDDTHMLTWNATVTDVVVVAEEGMGSRFKLALDATIFYPAGGGQPCDTGTIATKEGGRLQVRDVKKVGEVVWHEVEGDGAAELPRANDEVQLQVDETTRMLHARLHSAGHLLDVAMIRAGFPHDVLVPTKGLHTPSQAYVEYKGKITPDEASSLPATLTSILAELVRSGGVVRAEEMSYDAANVACASMGGLPGYIEKGATPRIVTMVDDACPCGGTHVVDVRDIRGVSVTGVRVKKGVTRVSYELIDE</sequence>